<keyword evidence="3" id="KW-0560">Oxidoreductase</keyword>
<keyword evidence="2" id="KW-0521">NADP</keyword>
<organism evidence="5 6">
    <name type="scientific">Kwoniella newhampshirensis</name>
    <dbReference type="NCBI Taxonomy" id="1651941"/>
    <lineage>
        <taxon>Eukaryota</taxon>
        <taxon>Fungi</taxon>
        <taxon>Dikarya</taxon>
        <taxon>Basidiomycota</taxon>
        <taxon>Agaricomycotina</taxon>
        <taxon>Tremellomycetes</taxon>
        <taxon>Tremellales</taxon>
        <taxon>Cryptococcaceae</taxon>
        <taxon>Kwoniella</taxon>
    </lineage>
</organism>
<evidence type="ECO:0008006" key="7">
    <source>
        <dbReference type="Google" id="ProtNLM"/>
    </source>
</evidence>
<dbReference type="GO" id="GO:0016491">
    <property type="term" value="F:oxidoreductase activity"/>
    <property type="evidence" value="ECO:0007669"/>
    <property type="project" value="UniProtKB-KW"/>
</dbReference>
<evidence type="ECO:0000256" key="4">
    <source>
        <dbReference type="RuleBase" id="RU000363"/>
    </source>
</evidence>
<proteinExistence type="inferred from homology"/>
<protein>
    <recommendedName>
        <fullName evidence="7">Short-chain dehydrogenase</fullName>
    </recommendedName>
</protein>
<name>A0AAW0YZG7_9TREE</name>
<evidence type="ECO:0000256" key="1">
    <source>
        <dbReference type="ARBA" id="ARBA00006484"/>
    </source>
</evidence>
<comment type="caution">
    <text evidence="5">The sequence shown here is derived from an EMBL/GenBank/DDBJ whole genome shotgun (WGS) entry which is preliminary data.</text>
</comment>
<dbReference type="RefSeq" id="XP_066803100.1">
    <property type="nucleotide sequence ID" value="XM_066946708.1"/>
</dbReference>
<dbReference type="InterPro" id="IPR036291">
    <property type="entry name" value="NAD(P)-bd_dom_sf"/>
</dbReference>
<keyword evidence="6" id="KW-1185">Reference proteome</keyword>
<dbReference type="SUPFAM" id="SSF51735">
    <property type="entry name" value="NAD(P)-binding Rossmann-fold domains"/>
    <property type="match status" value="1"/>
</dbReference>
<dbReference type="Proteomes" id="UP001388673">
    <property type="component" value="Unassembled WGS sequence"/>
</dbReference>
<sequence>MSFSEILRMVFPPKTDYTGDNIPDLTGKVALVTGGNKGIGKEICHQLMRKNAKVYMAARDLTAADKAVDELEQLTGKKASVLPIDLSDFESVKSAANKFLEQEKRLDILFNNAGILQADATKLSKQGYELTLAVNTMSPYLLTRLLLPTLQSTAATTGAPSRMVWTISAAPFFYKPGKLLPETFRLESRGNPPLGGNMMYAQSKSAATMLAQNLAKQLKKDDGEVFILSIDPGGIDTDLFHETLRIRQWLQKKLLLSPIWKGALTPLYAGTASDVKTGQMYFPFARLGFFAEFTKDEKEQKKFASWCDEQIAPWL</sequence>
<evidence type="ECO:0000313" key="5">
    <source>
        <dbReference type="EMBL" id="KAK8854862.1"/>
    </source>
</evidence>
<dbReference type="Pfam" id="PF00106">
    <property type="entry name" value="adh_short"/>
    <property type="match status" value="1"/>
</dbReference>
<dbReference type="Gene3D" id="3.40.50.720">
    <property type="entry name" value="NAD(P)-binding Rossmann-like Domain"/>
    <property type="match status" value="1"/>
</dbReference>
<reference evidence="5 6" key="1">
    <citation type="journal article" date="2024" name="bioRxiv">
        <title>Comparative genomics of Cryptococcus and Kwoniella reveals pathogenesis evolution and contrasting karyotype dynamics via intercentromeric recombination or chromosome fusion.</title>
        <authorList>
            <person name="Coelho M.A."/>
            <person name="David-Palma M."/>
            <person name="Shea T."/>
            <person name="Bowers K."/>
            <person name="McGinley-Smith S."/>
            <person name="Mohammad A.W."/>
            <person name="Gnirke A."/>
            <person name="Yurkov A.M."/>
            <person name="Nowrousian M."/>
            <person name="Sun S."/>
            <person name="Cuomo C.A."/>
            <person name="Heitman J."/>
        </authorList>
    </citation>
    <scope>NUCLEOTIDE SEQUENCE [LARGE SCALE GENOMIC DNA]</scope>
    <source>
        <strain evidence="5 6">CBS 13917</strain>
    </source>
</reference>
<dbReference type="PRINTS" id="PR00081">
    <property type="entry name" value="GDHRDH"/>
</dbReference>
<dbReference type="PANTHER" id="PTHR24320:SF282">
    <property type="entry name" value="WW DOMAIN-CONTAINING OXIDOREDUCTASE"/>
    <property type="match status" value="1"/>
</dbReference>
<dbReference type="PANTHER" id="PTHR24320">
    <property type="entry name" value="RETINOL DEHYDROGENASE"/>
    <property type="match status" value="1"/>
</dbReference>
<dbReference type="EMBL" id="JBCAWK010000006">
    <property type="protein sequence ID" value="KAK8854862.1"/>
    <property type="molecule type" value="Genomic_DNA"/>
</dbReference>
<dbReference type="KEGG" id="kne:92180859"/>
<gene>
    <name evidence="5" type="ORF">IAR55_003601</name>
</gene>
<dbReference type="InterPro" id="IPR002347">
    <property type="entry name" value="SDR_fam"/>
</dbReference>
<dbReference type="PRINTS" id="PR00080">
    <property type="entry name" value="SDRFAMILY"/>
</dbReference>
<comment type="similarity">
    <text evidence="1 4">Belongs to the short-chain dehydrogenases/reductases (SDR) family.</text>
</comment>
<evidence type="ECO:0000256" key="2">
    <source>
        <dbReference type="ARBA" id="ARBA00022857"/>
    </source>
</evidence>
<dbReference type="AlphaFoldDB" id="A0AAW0YZG7"/>
<evidence type="ECO:0000256" key="3">
    <source>
        <dbReference type="ARBA" id="ARBA00023002"/>
    </source>
</evidence>
<evidence type="ECO:0000313" key="6">
    <source>
        <dbReference type="Proteomes" id="UP001388673"/>
    </source>
</evidence>
<dbReference type="GeneID" id="92180859"/>
<accession>A0AAW0YZG7</accession>